<gene>
    <name evidence="7" type="primary">pglX</name>
    <name evidence="7" type="ORF">DW192_11885</name>
</gene>
<dbReference type="Pfam" id="PF07669">
    <property type="entry name" value="Eco57I"/>
    <property type="match status" value="1"/>
</dbReference>
<evidence type="ECO:0000256" key="1">
    <source>
        <dbReference type="ARBA" id="ARBA00011900"/>
    </source>
</evidence>
<feature type="domain" description="Type II methyltransferase M.TaqI-like" evidence="6">
    <location>
        <begin position="343"/>
        <end position="567"/>
    </location>
</feature>
<dbReference type="PANTHER" id="PTHR33841:SF1">
    <property type="entry name" value="DNA METHYLTRANSFERASE A"/>
    <property type="match status" value="1"/>
</dbReference>
<sequence length="1254" mass="144823">MDTNRIKRFATEARNILKAGIAAKITTLGFDKNGFVAEEHRPQLMQGGALWNEQLQTEGFYYQWMSLYNRIQQKGISEVYEEAAYTWFNRLCAIRILQKNNLCSPVLAYADAARTPVIVDEARQGRIPQMKEELRQRLVELLDDDTKVTEQFAILITAWCHDNPIINQCFGSIADYTELLLPNNILAEGGFVDMLNHTEFITDEDFQSPELIGWLYQFYISERKDEVFAKKGKFEADEIPAATQIFTPNWIVKYMVQNTVGRIYLDNNPYEIQLQKKWQYLVESSEKTSADTILKYNELEDLKVADLACGSGHILNECFDLLYDLYIAEGYGRGEAVENIFSHNLTGIDLDTRAKQLATFALLLKACQKDVAFADAHCMPNVLTMPKPWNREVQGPIQDMLHIYFQGEATNGQKEEIMDCFDLMQNADSLGSIMKFDISESTRLLIKQTTDYWYSQEIVPEEVCTQIAAFKLILALTEKYHALVMNPPYMGSGNMNTTLSKYIKDNYEAGKEDLCTVFMILSENRLEKAGLYAMINMQSWMFNSRQTKIRNCVLNETIIENMLHLGAHTFDELSGEVVQNSAFVIRKTKPISNTKGTYYRLVDFKNCTEKETSFLESSFNEKICFKSVYQKDLLSIPGNPICYWASKQLVKLFKNTPMSNYGWGSKGIITGDNSRFLRFWHEVNCQKIKFDAECASDSYDNVKKWFPCTKGGSYRKWFGNNEYIIDWQNNGYRVIRCAKNEKRNCQDYQDDYKFKPSFSWADVCSNKPSFRYTINSLSESKGMCIFPTNGNIFEIGGFLNSCVANYLLLTLSPTLMVTAGAISKLPFRVGYKDIINIVKSNIAVSQQDWDAHETSWDFQRNELLSIDTSAYTENIDYKIEKHFEETGEHISISPAAPQLGSLEWRMEQYKTKWERKFMQLHMNEEELNRQFIDIYGLQDELTPEVPLNEITILQQGEINVKEDGITWNEDVMTKQLISYAVGCMLGRYRLDKPGLHIAHPNPTDEEIAPYEYKGEQWEIDDDGIMPLMPNDCGFSDNASARFADFIRVALGNEEHVANLNYVEKCLGKPLEQYFVKDFWKDHKKMYQNRPFYWLFSSKKGAFQVIAYMHRMNAYTAERVRSKYLLPYIEHLEAEIDKLDARRAELSTKETKQLQALQKQLDECLLDKHLCHTLRHISMVSTFLEIIDNLAVEESIHTDVLDTYRIIAQKAAQLLILLSLDVNLYHVHSFNCCYLAGSSHQTLPTEKNVFNRKVC</sequence>
<accession>A0A414XZL3</accession>
<dbReference type="SUPFAM" id="SSF53335">
    <property type="entry name" value="S-adenosyl-L-methionine-dependent methyltransferases"/>
    <property type="match status" value="1"/>
</dbReference>
<evidence type="ECO:0000256" key="2">
    <source>
        <dbReference type="ARBA" id="ARBA00022603"/>
    </source>
</evidence>
<protein>
    <recommendedName>
        <fullName evidence="1">site-specific DNA-methyltransferase (adenine-specific)</fullName>
        <ecNumber evidence="1">2.1.1.72</ecNumber>
    </recommendedName>
</protein>
<organism evidence="7 8">
    <name type="scientific">Segatella copri</name>
    <dbReference type="NCBI Taxonomy" id="165179"/>
    <lineage>
        <taxon>Bacteria</taxon>
        <taxon>Pseudomonadati</taxon>
        <taxon>Bacteroidota</taxon>
        <taxon>Bacteroidia</taxon>
        <taxon>Bacteroidales</taxon>
        <taxon>Prevotellaceae</taxon>
        <taxon>Segatella</taxon>
    </lineage>
</organism>
<dbReference type="AlphaFoldDB" id="A0A414XZL3"/>
<dbReference type="EMBL" id="QRKB01000033">
    <property type="protein sequence ID" value="RHH79343.1"/>
    <property type="molecule type" value="Genomic_DNA"/>
</dbReference>
<evidence type="ECO:0000313" key="8">
    <source>
        <dbReference type="Proteomes" id="UP000284548"/>
    </source>
</evidence>
<dbReference type="InterPro" id="IPR047939">
    <property type="entry name" value="BREX_1_PglX"/>
</dbReference>
<dbReference type="PANTHER" id="PTHR33841">
    <property type="entry name" value="DNA METHYLTRANSFERASE YEEA-RELATED"/>
    <property type="match status" value="1"/>
</dbReference>
<dbReference type="InterPro" id="IPR050953">
    <property type="entry name" value="N4_N6_ade-DNA_methylase"/>
</dbReference>
<dbReference type="PROSITE" id="PS00092">
    <property type="entry name" value="N6_MTASE"/>
    <property type="match status" value="1"/>
</dbReference>
<dbReference type="InterPro" id="IPR011639">
    <property type="entry name" value="MethylTrfase_TaqI-like_dom"/>
</dbReference>
<comment type="caution">
    <text evidence="7">The sequence shown here is derived from an EMBL/GenBank/DDBJ whole genome shotgun (WGS) entry which is preliminary data.</text>
</comment>
<evidence type="ECO:0000313" key="7">
    <source>
        <dbReference type="EMBL" id="RHH79343.1"/>
    </source>
</evidence>
<dbReference type="RefSeq" id="WP_118255352.1">
    <property type="nucleotide sequence ID" value="NZ_QRKB01000033.1"/>
</dbReference>
<evidence type="ECO:0000256" key="3">
    <source>
        <dbReference type="ARBA" id="ARBA00022679"/>
    </source>
</evidence>
<dbReference type="Gene3D" id="3.40.50.150">
    <property type="entry name" value="Vaccinia Virus protein VP39"/>
    <property type="match status" value="1"/>
</dbReference>
<name>A0A414XZL3_9BACT</name>
<keyword evidence="4" id="KW-0949">S-adenosyl-L-methionine</keyword>
<proteinExistence type="predicted"/>
<comment type="catalytic activity">
    <reaction evidence="5">
        <text>a 2'-deoxyadenosine in DNA + S-adenosyl-L-methionine = an N(6)-methyl-2'-deoxyadenosine in DNA + S-adenosyl-L-homocysteine + H(+)</text>
        <dbReference type="Rhea" id="RHEA:15197"/>
        <dbReference type="Rhea" id="RHEA-COMP:12418"/>
        <dbReference type="Rhea" id="RHEA-COMP:12419"/>
        <dbReference type="ChEBI" id="CHEBI:15378"/>
        <dbReference type="ChEBI" id="CHEBI:57856"/>
        <dbReference type="ChEBI" id="CHEBI:59789"/>
        <dbReference type="ChEBI" id="CHEBI:90615"/>
        <dbReference type="ChEBI" id="CHEBI:90616"/>
        <dbReference type="EC" id="2.1.1.72"/>
    </reaction>
</comment>
<dbReference type="GO" id="GO:0006304">
    <property type="term" value="P:DNA modification"/>
    <property type="evidence" value="ECO:0007669"/>
    <property type="project" value="InterPro"/>
</dbReference>
<evidence type="ECO:0000256" key="4">
    <source>
        <dbReference type="ARBA" id="ARBA00022691"/>
    </source>
</evidence>
<dbReference type="GO" id="GO:0032259">
    <property type="term" value="P:methylation"/>
    <property type="evidence" value="ECO:0007669"/>
    <property type="project" value="UniProtKB-KW"/>
</dbReference>
<dbReference type="InterPro" id="IPR029063">
    <property type="entry name" value="SAM-dependent_MTases_sf"/>
</dbReference>
<evidence type="ECO:0000256" key="5">
    <source>
        <dbReference type="ARBA" id="ARBA00047942"/>
    </source>
</evidence>
<reference evidence="7 8" key="1">
    <citation type="submission" date="2018-08" db="EMBL/GenBank/DDBJ databases">
        <title>A genome reference for cultivated species of the human gut microbiota.</title>
        <authorList>
            <person name="Zou Y."/>
            <person name="Xue W."/>
            <person name="Luo G."/>
        </authorList>
    </citation>
    <scope>NUCLEOTIDE SEQUENCE [LARGE SCALE GENOMIC DNA]</scope>
    <source>
        <strain evidence="7 8">AM16-54</strain>
    </source>
</reference>
<dbReference type="NCBIfam" id="NF033452">
    <property type="entry name" value="BREX_1_MTaseX"/>
    <property type="match status" value="1"/>
</dbReference>
<dbReference type="GO" id="GO:0003676">
    <property type="term" value="F:nucleic acid binding"/>
    <property type="evidence" value="ECO:0007669"/>
    <property type="project" value="InterPro"/>
</dbReference>
<evidence type="ECO:0000259" key="6">
    <source>
        <dbReference type="Pfam" id="PF07669"/>
    </source>
</evidence>
<dbReference type="Proteomes" id="UP000284548">
    <property type="component" value="Unassembled WGS sequence"/>
</dbReference>
<dbReference type="InterPro" id="IPR002052">
    <property type="entry name" value="DNA_methylase_N6_adenine_CS"/>
</dbReference>
<keyword evidence="2 7" id="KW-0489">Methyltransferase</keyword>
<dbReference type="GO" id="GO:0009007">
    <property type="term" value="F:site-specific DNA-methyltransferase (adenine-specific) activity"/>
    <property type="evidence" value="ECO:0007669"/>
    <property type="project" value="UniProtKB-EC"/>
</dbReference>
<dbReference type="EC" id="2.1.1.72" evidence="1"/>
<keyword evidence="3 7" id="KW-0808">Transferase</keyword>